<evidence type="ECO:0000256" key="4">
    <source>
        <dbReference type="ARBA" id="ARBA00022729"/>
    </source>
</evidence>
<dbReference type="Pfam" id="PF02608">
    <property type="entry name" value="Bmp"/>
    <property type="match status" value="1"/>
</dbReference>
<gene>
    <name evidence="9" type="primary">tmpC_1</name>
    <name evidence="9" type="ORF">CLORY_28050</name>
</gene>
<evidence type="ECO:0000313" key="9">
    <source>
        <dbReference type="EMBL" id="OPJ60496.1"/>
    </source>
</evidence>
<dbReference type="Proteomes" id="UP000190080">
    <property type="component" value="Unassembled WGS sequence"/>
</dbReference>
<feature type="compositionally biased region" description="Basic and acidic residues" evidence="7">
    <location>
        <begin position="33"/>
        <end position="45"/>
    </location>
</feature>
<dbReference type="InterPro" id="IPR050957">
    <property type="entry name" value="BMP_lipoprotein"/>
</dbReference>
<protein>
    <submittedName>
        <fullName evidence="9">Membrane lipoprotein TmpC</fullName>
    </submittedName>
</protein>
<dbReference type="PROSITE" id="PS51257">
    <property type="entry name" value="PROKAR_LIPOPROTEIN"/>
    <property type="match status" value="1"/>
</dbReference>
<dbReference type="RefSeq" id="WP_079425508.1">
    <property type="nucleotide sequence ID" value="NZ_MZGV01000031.1"/>
</dbReference>
<evidence type="ECO:0000256" key="5">
    <source>
        <dbReference type="ARBA" id="ARBA00023136"/>
    </source>
</evidence>
<evidence type="ECO:0000256" key="1">
    <source>
        <dbReference type="ARBA" id="ARBA00004193"/>
    </source>
</evidence>
<evidence type="ECO:0000256" key="2">
    <source>
        <dbReference type="ARBA" id="ARBA00008610"/>
    </source>
</evidence>
<dbReference type="AlphaFoldDB" id="A0A1V4IKN8"/>
<dbReference type="STRING" id="1450648.CLORY_28050"/>
<keyword evidence="6 9" id="KW-0449">Lipoprotein</keyword>
<dbReference type="GO" id="GO:0005886">
    <property type="term" value="C:plasma membrane"/>
    <property type="evidence" value="ECO:0007669"/>
    <property type="project" value="UniProtKB-SubCell"/>
</dbReference>
<dbReference type="InterPro" id="IPR028082">
    <property type="entry name" value="Peripla_BP_I"/>
</dbReference>
<feature type="domain" description="ABC transporter substrate-binding protein PnrA-like" evidence="8">
    <location>
        <begin position="50"/>
        <end position="352"/>
    </location>
</feature>
<comment type="subcellular location">
    <subcellularLocation>
        <location evidence="1">Cell membrane</location>
        <topology evidence="1">Lipid-anchor</topology>
    </subcellularLocation>
</comment>
<feature type="region of interest" description="Disordered" evidence="7">
    <location>
        <begin position="26"/>
        <end position="51"/>
    </location>
</feature>
<dbReference type="PANTHER" id="PTHR34296">
    <property type="entry name" value="TRANSCRIPTIONAL ACTIVATOR PROTEIN MED"/>
    <property type="match status" value="1"/>
</dbReference>
<evidence type="ECO:0000313" key="10">
    <source>
        <dbReference type="Proteomes" id="UP000190080"/>
    </source>
</evidence>
<name>A0A1V4IKN8_9CLOT</name>
<evidence type="ECO:0000259" key="8">
    <source>
        <dbReference type="Pfam" id="PF02608"/>
    </source>
</evidence>
<organism evidence="9 10">
    <name type="scientific">Clostridium oryzae</name>
    <dbReference type="NCBI Taxonomy" id="1450648"/>
    <lineage>
        <taxon>Bacteria</taxon>
        <taxon>Bacillati</taxon>
        <taxon>Bacillota</taxon>
        <taxon>Clostridia</taxon>
        <taxon>Eubacteriales</taxon>
        <taxon>Clostridiaceae</taxon>
        <taxon>Clostridium</taxon>
    </lineage>
</organism>
<dbReference type="InterPro" id="IPR003760">
    <property type="entry name" value="PnrA-like"/>
</dbReference>
<evidence type="ECO:0000256" key="7">
    <source>
        <dbReference type="SAM" id="MobiDB-lite"/>
    </source>
</evidence>
<accession>A0A1V4IKN8</accession>
<dbReference type="OrthoDB" id="9769871at2"/>
<keyword evidence="4" id="KW-0732">Signal</keyword>
<keyword evidence="3" id="KW-1003">Cell membrane</keyword>
<proteinExistence type="inferred from homology"/>
<comment type="caution">
    <text evidence="9">The sequence shown here is derived from an EMBL/GenBank/DDBJ whole genome shotgun (WGS) entry which is preliminary data.</text>
</comment>
<dbReference type="PANTHER" id="PTHR34296:SF2">
    <property type="entry name" value="ABC TRANSPORTER GUANOSINE-BINDING PROTEIN NUPN"/>
    <property type="match status" value="1"/>
</dbReference>
<sequence>MNKKRVIAVISAIAVIATLAVGCSKKTSAGSNTKEKTTTSKKSDVKVGLTTDEGGLNDKSFNQSANEGINKAKNELGFQYSALESHSSDDYEPNLTALVQNGSKLVFGVGYQMEEAIKKAAKSNPDTKFVIIDSPDKGTNLSSITFKENEGSFLVGVIAGKMTKTNKVGFIGGKDQPTINKFEYGFIAGVESVNPAAAKDLIARKTSVYVDSFQDPQLGKTQGKNLINAGCDVIYHAAGGVGVGMFQAIQDANKSGKKVWGIGVDMDQYKSLPKYKDIILTSMMKRVDNGTYMATKDFINGSLKSNQVTVLGLKEGGVDVAPSSSVHTPKAVLDLVDKYKKAVIDGKITVPATKADIQAFKPVTIK</sequence>
<evidence type="ECO:0000256" key="3">
    <source>
        <dbReference type="ARBA" id="ARBA00022475"/>
    </source>
</evidence>
<comment type="similarity">
    <text evidence="2">Belongs to the BMP lipoprotein family.</text>
</comment>
<dbReference type="Gene3D" id="3.40.50.2300">
    <property type="match status" value="2"/>
</dbReference>
<evidence type="ECO:0000256" key="6">
    <source>
        <dbReference type="ARBA" id="ARBA00023288"/>
    </source>
</evidence>
<keyword evidence="10" id="KW-1185">Reference proteome</keyword>
<dbReference type="CDD" id="cd06354">
    <property type="entry name" value="PBP1_PrnA-like"/>
    <property type="match status" value="1"/>
</dbReference>
<reference evidence="9 10" key="1">
    <citation type="submission" date="2017-03" db="EMBL/GenBank/DDBJ databases">
        <title>Genome sequence of Clostridium oryzae DSM 28571.</title>
        <authorList>
            <person name="Poehlein A."/>
            <person name="Daniel R."/>
        </authorList>
    </citation>
    <scope>NUCLEOTIDE SEQUENCE [LARGE SCALE GENOMIC DNA]</scope>
    <source>
        <strain evidence="9 10">DSM 28571</strain>
    </source>
</reference>
<dbReference type="SUPFAM" id="SSF53822">
    <property type="entry name" value="Periplasmic binding protein-like I"/>
    <property type="match status" value="1"/>
</dbReference>
<dbReference type="EMBL" id="MZGV01000031">
    <property type="protein sequence ID" value="OPJ60496.1"/>
    <property type="molecule type" value="Genomic_DNA"/>
</dbReference>
<keyword evidence="5" id="KW-0472">Membrane</keyword>